<dbReference type="KEGG" id="nvi:103317204"/>
<dbReference type="PANTHER" id="PTHR47331">
    <property type="entry name" value="PHD-TYPE DOMAIN-CONTAINING PROTEIN"/>
    <property type="match status" value="1"/>
</dbReference>
<keyword evidence="2" id="KW-1185">Reference proteome</keyword>
<dbReference type="OrthoDB" id="8057024at2759"/>
<dbReference type="EnsemblMetazoa" id="XM_008214334">
    <property type="protein sequence ID" value="XP_008212556"/>
    <property type="gene ID" value="LOC103317204"/>
</dbReference>
<dbReference type="PANTHER" id="PTHR47331:SF6">
    <property type="entry name" value="DOUBLECORTIN DOMAIN-CONTAINING PROTEIN"/>
    <property type="match status" value="1"/>
</dbReference>
<dbReference type="RefSeq" id="XP_008212556.1">
    <property type="nucleotide sequence ID" value="XM_008214334.1"/>
</dbReference>
<name>A0A7M7HAQ3_NASVI</name>
<dbReference type="GeneID" id="103317204"/>
<sequence>MRMVDKLIIPRWIGADKQRRVELHAFADATRRAMATALYCRTTDPRSKTTSVSLLWAKSKLSPVRSLVPAEKSPTRMTIPRLELRAALLAAKLLRYVATSLNVPLSNCYMWGDSQVVLHWLRSDSPTGNNFVDDYIAHIQELAPTISWRYVPTGENPADIATRGTDV</sequence>
<dbReference type="Proteomes" id="UP000002358">
    <property type="component" value="Unassembled WGS sequence"/>
</dbReference>
<dbReference type="InParanoid" id="A0A7M7HAQ3"/>
<accession>A0A7M7HAQ3</accession>
<evidence type="ECO:0008006" key="3">
    <source>
        <dbReference type="Google" id="ProtNLM"/>
    </source>
</evidence>
<dbReference type="Pfam" id="PF05380">
    <property type="entry name" value="Peptidase_A17"/>
    <property type="match status" value="1"/>
</dbReference>
<evidence type="ECO:0000313" key="1">
    <source>
        <dbReference type="EnsemblMetazoa" id="XP_008212556"/>
    </source>
</evidence>
<dbReference type="AlphaFoldDB" id="A0A7M7HAQ3"/>
<evidence type="ECO:0000313" key="2">
    <source>
        <dbReference type="Proteomes" id="UP000002358"/>
    </source>
</evidence>
<protein>
    <recommendedName>
        <fullName evidence="3">RNase H type-1 domain-containing protein</fullName>
    </recommendedName>
</protein>
<dbReference type="InterPro" id="IPR008042">
    <property type="entry name" value="Retrotrans_Pao"/>
</dbReference>
<proteinExistence type="predicted"/>
<reference evidence="1" key="1">
    <citation type="submission" date="2021-01" db="UniProtKB">
        <authorList>
            <consortium name="EnsemblMetazoa"/>
        </authorList>
    </citation>
    <scope>IDENTIFICATION</scope>
</reference>
<organism evidence="1 2">
    <name type="scientific">Nasonia vitripennis</name>
    <name type="common">Parasitic wasp</name>
    <dbReference type="NCBI Taxonomy" id="7425"/>
    <lineage>
        <taxon>Eukaryota</taxon>
        <taxon>Metazoa</taxon>
        <taxon>Ecdysozoa</taxon>
        <taxon>Arthropoda</taxon>
        <taxon>Hexapoda</taxon>
        <taxon>Insecta</taxon>
        <taxon>Pterygota</taxon>
        <taxon>Neoptera</taxon>
        <taxon>Endopterygota</taxon>
        <taxon>Hymenoptera</taxon>
        <taxon>Apocrita</taxon>
        <taxon>Proctotrupomorpha</taxon>
        <taxon>Chalcidoidea</taxon>
        <taxon>Pteromalidae</taxon>
        <taxon>Pteromalinae</taxon>
        <taxon>Nasonia</taxon>
    </lineage>
</organism>